<dbReference type="AlphaFoldDB" id="A0A1B1UEJ3"/>
<sequence length="70" mass="7830">MTGLELQSELLKRDIRIPTIVMTASDNQIIATRAKSLRAAALIRKPVRKDALLAAVHSAFKRHSQRSSDY</sequence>
<evidence type="ECO:0000256" key="1">
    <source>
        <dbReference type="PROSITE-ProRule" id="PRU00169"/>
    </source>
</evidence>
<dbReference type="SUPFAM" id="SSF52172">
    <property type="entry name" value="CheY-like"/>
    <property type="match status" value="1"/>
</dbReference>
<dbReference type="GO" id="GO:0000160">
    <property type="term" value="P:phosphorelay signal transduction system"/>
    <property type="evidence" value="ECO:0007669"/>
    <property type="project" value="InterPro"/>
</dbReference>
<gene>
    <name evidence="3" type="ORF">LMTR13_14480</name>
</gene>
<organism evidence="3 4">
    <name type="scientific">Bradyrhizobium icense</name>
    <dbReference type="NCBI Taxonomy" id="1274631"/>
    <lineage>
        <taxon>Bacteria</taxon>
        <taxon>Pseudomonadati</taxon>
        <taxon>Pseudomonadota</taxon>
        <taxon>Alphaproteobacteria</taxon>
        <taxon>Hyphomicrobiales</taxon>
        <taxon>Nitrobacteraceae</taxon>
        <taxon>Bradyrhizobium</taxon>
    </lineage>
</organism>
<feature type="domain" description="Response regulatory" evidence="2">
    <location>
        <begin position="1"/>
        <end position="60"/>
    </location>
</feature>
<proteinExistence type="predicted"/>
<dbReference type="Pfam" id="PF00072">
    <property type="entry name" value="Response_reg"/>
    <property type="match status" value="1"/>
</dbReference>
<evidence type="ECO:0000259" key="2">
    <source>
        <dbReference type="PROSITE" id="PS50110"/>
    </source>
</evidence>
<dbReference type="EMBL" id="CP016428">
    <property type="protein sequence ID" value="ANW01197.1"/>
    <property type="molecule type" value="Genomic_DNA"/>
</dbReference>
<evidence type="ECO:0000313" key="3">
    <source>
        <dbReference type="EMBL" id="ANW01197.1"/>
    </source>
</evidence>
<dbReference type="Proteomes" id="UP000092839">
    <property type="component" value="Chromosome"/>
</dbReference>
<dbReference type="InterPro" id="IPR011006">
    <property type="entry name" value="CheY-like_superfamily"/>
</dbReference>
<dbReference type="Gene3D" id="3.40.50.2300">
    <property type="match status" value="1"/>
</dbReference>
<name>A0A1B1UEJ3_9BRAD</name>
<dbReference type="InterPro" id="IPR001789">
    <property type="entry name" value="Sig_transdc_resp-reg_receiver"/>
</dbReference>
<evidence type="ECO:0000313" key="4">
    <source>
        <dbReference type="Proteomes" id="UP000092839"/>
    </source>
</evidence>
<dbReference type="RefSeq" id="WP_065728465.1">
    <property type="nucleotide sequence ID" value="NZ_CP016428.1"/>
</dbReference>
<reference evidence="3 4" key="1">
    <citation type="submission" date="2016-07" db="EMBL/GenBank/DDBJ databases">
        <title>Complete genome sequence of Bradyrhizobium icense LMTR 13T, a potential inoculant strain isolated from lima bean (Phaseolus lunatus) in Peru.</title>
        <authorList>
            <person name="Ormeno-Orrillo E."/>
            <person name="Duran D."/>
            <person name="Rogel M.A."/>
            <person name="Rey L."/>
            <person name="Imperial J."/>
            <person name="Ruiz-Argueso T."/>
            <person name="Martinez-Romero E."/>
        </authorList>
    </citation>
    <scope>NUCLEOTIDE SEQUENCE [LARGE SCALE GENOMIC DNA]</scope>
    <source>
        <strain evidence="3 4">LMTR 13</strain>
    </source>
</reference>
<dbReference type="KEGG" id="bic:LMTR13_14480"/>
<accession>A0A1B1UEJ3</accession>
<protein>
    <recommendedName>
        <fullName evidence="2">Response regulatory domain-containing protein</fullName>
    </recommendedName>
</protein>
<dbReference type="PROSITE" id="PS50110">
    <property type="entry name" value="RESPONSE_REGULATORY"/>
    <property type="match status" value="1"/>
</dbReference>
<keyword evidence="4" id="KW-1185">Reference proteome</keyword>
<comment type="caution">
    <text evidence="1">Lacks conserved residue(s) required for the propagation of feature annotation.</text>
</comment>